<evidence type="ECO:0000313" key="1">
    <source>
        <dbReference type="EMBL" id="NVD44194.1"/>
    </source>
</evidence>
<reference evidence="1 2" key="1">
    <citation type="submission" date="2020-06" db="EMBL/GenBank/DDBJ databases">
        <title>Altererythrobacter sp. HHU K3-1.</title>
        <authorList>
            <person name="Zhang D."/>
            <person name="Xue H."/>
        </authorList>
    </citation>
    <scope>NUCLEOTIDE SEQUENCE [LARGE SCALE GENOMIC DNA]</scope>
    <source>
        <strain evidence="1 2">HHU K3-1</strain>
    </source>
</reference>
<dbReference type="EMBL" id="JABWGV010000001">
    <property type="protein sequence ID" value="NVD44194.1"/>
    <property type="molecule type" value="Genomic_DNA"/>
</dbReference>
<accession>A0A850GX84</accession>
<proteinExistence type="predicted"/>
<organism evidence="1 2">
    <name type="scientific">Qipengyuania atrilutea</name>
    <dbReference type="NCBI Taxonomy" id="2744473"/>
    <lineage>
        <taxon>Bacteria</taxon>
        <taxon>Pseudomonadati</taxon>
        <taxon>Pseudomonadota</taxon>
        <taxon>Alphaproteobacteria</taxon>
        <taxon>Sphingomonadales</taxon>
        <taxon>Erythrobacteraceae</taxon>
        <taxon>Qipengyuania</taxon>
    </lineage>
</organism>
<protein>
    <submittedName>
        <fullName evidence="1">Uncharacterized protein</fullName>
    </submittedName>
</protein>
<dbReference type="RefSeq" id="WP_176266459.1">
    <property type="nucleotide sequence ID" value="NZ_JABWGV010000001.1"/>
</dbReference>
<sequence length="67" mass="7538">MDRERIWDAVARIERARQRISAAEVPEAGAGAPPHDLADLPERHAALQAEVTRSLARLDELIERLEE</sequence>
<dbReference type="AlphaFoldDB" id="A0A850GX84"/>
<gene>
    <name evidence="1" type="ORF">HUV48_04060</name>
</gene>
<comment type="caution">
    <text evidence="1">The sequence shown here is derived from an EMBL/GenBank/DDBJ whole genome shotgun (WGS) entry which is preliminary data.</text>
</comment>
<keyword evidence="2" id="KW-1185">Reference proteome</keyword>
<evidence type="ECO:0000313" key="2">
    <source>
        <dbReference type="Proteomes" id="UP000561438"/>
    </source>
</evidence>
<name>A0A850GX84_9SPHN</name>
<dbReference type="Proteomes" id="UP000561438">
    <property type="component" value="Unassembled WGS sequence"/>
</dbReference>